<keyword evidence="1" id="KW-1133">Transmembrane helix</keyword>
<dbReference type="EMBL" id="AFWA02000008">
    <property type="protein sequence ID" value="EMR09908.1"/>
    <property type="molecule type" value="Genomic_DNA"/>
</dbReference>
<dbReference type="VEuPathDB" id="FungiDB:PNEG_01668"/>
<sequence length="144" mass="16936">MIGKMFFRQLLLQRFVFPIQRHNSIYSCYNRIKSISIHSKNDNSITGNYPSNIPFVNRQTRTPYDPEYFDVTERRKFGEILHEQDEILSMFSPDIHSHVTSSKAILHLFTFGFIVVTISSIAYIFRPKPLAAPRENILKKLERL</sequence>
<protein>
    <submittedName>
        <fullName evidence="2">Uncharacterized protein</fullName>
    </submittedName>
</protein>
<dbReference type="AlphaFoldDB" id="M7NMK6"/>
<keyword evidence="1" id="KW-0472">Membrane</keyword>
<dbReference type="RefSeq" id="XP_007873630.1">
    <property type="nucleotide sequence ID" value="XM_007875439.1"/>
</dbReference>
<evidence type="ECO:0000313" key="2">
    <source>
        <dbReference type="EMBL" id="EMR09908.1"/>
    </source>
</evidence>
<dbReference type="STRING" id="1069680.M7NMK6"/>
<proteinExistence type="predicted"/>
<dbReference type="HOGENOM" id="CLU_1797278_0_0_1"/>
<organism evidence="2 3">
    <name type="scientific">Pneumocystis murina (strain B123)</name>
    <name type="common">Mouse pneumocystis pneumonia agent</name>
    <name type="synonym">Pneumocystis carinii f. sp. muris</name>
    <dbReference type="NCBI Taxonomy" id="1069680"/>
    <lineage>
        <taxon>Eukaryota</taxon>
        <taxon>Fungi</taxon>
        <taxon>Dikarya</taxon>
        <taxon>Ascomycota</taxon>
        <taxon>Taphrinomycotina</taxon>
        <taxon>Pneumocystomycetes</taxon>
        <taxon>Pneumocystaceae</taxon>
        <taxon>Pneumocystis</taxon>
    </lineage>
</organism>
<comment type="caution">
    <text evidence="2">The sequence shown here is derived from an EMBL/GenBank/DDBJ whole genome shotgun (WGS) entry which is preliminary data.</text>
</comment>
<evidence type="ECO:0000313" key="3">
    <source>
        <dbReference type="Proteomes" id="UP000011958"/>
    </source>
</evidence>
<accession>M7NMK6</accession>
<feature type="transmembrane region" description="Helical" evidence="1">
    <location>
        <begin position="104"/>
        <end position="125"/>
    </location>
</feature>
<dbReference type="eggNOG" id="ENOG502S74S">
    <property type="taxonomic scope" value="Eukaryota"/>
</dbReference>
<keyword evidence="3" id="KW-1185">Reference proteome</keyword>
<keyword evidence="1" id="KW-0812">Transmembrane</keyword>
<dbReference type="OrthoDB" id="2014058at2759"/>
<gene>
    <name evidence="2" type="ORF">PNEG_01668</name>
</gene>
<dbReference type="GeneID" id="19895362"/>
<evidence type="ECO:0000256" key="1">
    <source>
        <dbReference type="SAM" id="Phobius"/>
    </source>
</evidence>
<name>M7NMK6_PNEMU</name>
<reference evidence="3" key="1">
    <citation type="journal article" date="2016" name="Nat. Commun.">
        <title>Genome analysis of three Pneumocystis species reveals adaptation mechanisms to life exclusively in mammalian hosts.</title>
        <authorList>
            <person name="Ma L."/>
            <person name="Chen Z."/>
            <person name="Huang D.W."/>
            <person name="Kutty G."/>
            <person name="Ishihara M."/>
            <person name="Wang H."/>
            <person name="Abouelleil A."/>
            <person name="Bishop L."/>
            <person name="Davey E."/>
            <person name="Deng R."/>
            <person name="Deng X."/>
            <person name="Fan L."/>
            <person name="Fantoni G."/>
            <person name="Fitzgerald M."/>
            <person name="Gogineni E."/>
            <person name="Goldberg J.M."/>
            <person name="Handley G."/>
            <person name="Hu X."/>
            <person name="Huber C."/>
            <person name="Jiao X."/>
            <person name="Jones K."/>
            <person name="Levin J.Z."/>
            <person name="Liu Y."/>
            <person name="Macdonald P."/>
            <person name="Melnikov A."/>
            <person name="Raley C."/>
            <person name="Sassi M."/>
            <person name="Sherman B.T."/>
            <person name="Song X."/>
            <person name="Sykes S."/>
            <person name="Tran B."/>
            <person name="Walsh L."/>
            <person name="Xia Y."/>
            <person name="Yang J."/>
            <person name="Young S."/>
            <person name="Zeng Q."/>
            <person name="Zheng X."/>
            <person name="Stephens R."/>
            <person name="Nusbaum C."/>
            <person name="Birren B.W."/>
            <person name="Azadi P."/>
            <person name="Lempicki R.A."/>
            <person name="Cuomo C.A."/>
            <person name="Kovacs J.A."/>
        </authorList>
    </citation>
    <scope>NUCLEOTIDE SEQUENCE [LARGE SCALE GENOMIC DNA]</scope>
    <source>
        <strain evidence="3">B123</strain>
    </source>
</reference>
<dbReference type="Proteomes" id="UP000011958">
    <property type="component" value="Unassembled WGS sequence"/>
</dbReference>